<dbReference type="InterPro" id="IPR000792">
    <property type="entry name" value="Tscrpt_reg_LuxR_C"/>
</dbReference>
<evidence type="ECO:0000256" key="3">
    <source>
        <dbReference type="ARBA" id="ARBA00023015"/>
    </source>
</evidence>
<dbReference type="Proteomes" id="UP000467214">
    <property type="component" value="Unassembled WGS sequence"/>
</dbReference>
<dbReference type="SUPFAM" id="SSF52172">
    <property type="entry name" value="CheY-like"/>
    <property type="match status" value="1"/>
</dbReference>
<dbReference type="RefSeq" id="WP_160796569.1">
    <property type="nucleotide sequence ID" value="NZ_WSSB01000007.1"/>
</dbReference>
<dbReference type="SMART" id="SM00448">
    <property type="entry name" value="REC"/>
    <property type="match status" value="1"/>
</dbReference>
<protein>
    <submittedName>
        <fullName evidence="9">Response regulator</fullName>
    </submittedName>
</protein>
<feature type="modified residue" description="4-aspartylphosphate" evidence="6">
    <location>
        <position position="56"/>
    </location>
</feature>
<dbReference type="GO" id="GO:0000160">
    <property type="term" value="P:phosphorelay signal transduction system"/>
    <property type="evidence" value="ECO:0007669"/>
    <property type="project" value="UniProtKB-KW"/>
</dbReference>
<dbReference type="PROSITE" id="PS50110">
    <property type="entry name" value="RESPONSE_REGULATORY"/>
    <property type="match status" value="1"/>
</dbReference>
<organism evidence="9 10">
    <name type="scientific">Craterilacuibacter sinensis</name>
    <dbReference type="NCBI Taxonomy" id="2686017"/>
    <lineage>
        <taxon>Bacteria</taxon>
        <taxon>Pseudomonadati</taxon>
        <taxon>Pseudomonadota</taxon>
        <taxon>Betaproteobacteria</taxon>
        <taxon>Neisseriales</taxon>
        <taxon>Neisseriaceae</taxon>
        <taxon>Craterilacuibacter</taxon>
    </lineage>
</organism>
<dbReference type="SMART" id="SM00421">
    <property type="entry name" value="HTH_LUXR"/>
    <property type="match status" value="1"/>
</dbReference>
<dbReference type="GO" id="GO:0003677">
    <property type="term" value="F:DNA binding"/>
    <property type="evidence" value="ECO:0007669"/>
    <property type="project" value="UniProtKB-KW"/>
</dbReference>
<keyword evidence="4" id="KW-0238">DNA-binding</keyword>
<dbReference type="PANTHER" id="PTHR44688">
    <property type="entry name" value="DNA-BINDING TRANSCRIPTIONAL ACTIVATOR DEVR_DOSR"/>
    <property type="match status" value="1"/>
</dbReference>
<dbReference type="PROSITE" id="PS00622">
    <property type="entry name" value="HTH_LUXR_1"/>
    <property type="match status" value="1"/>
</dbReference>
<evidence type="ECO:0000256" key="2">
    <source>
        <dbReference type="ARBA" id="ARBA00023012"/>
    </source>
</evidence>
<dbReference type="EMBL" id="WSSB01000007">
    <property type="protein sequence ID" value="MXR37175.1"/>
    <property type="molecule type" value="Genomic_DNA"/>
</dbReference>
<dbReference type="Pfam" id="PF00196">
    <property type="entry name" value="GerE"/>
    <property type="match status" value="1"/>
</dbReference>
<sequence>MSKITPTIYLVDDDPAIRDSLALLLESHGSQVETYTNALAFLQAPTKNDIGCLILDIRMPHLSGLALQEKLKQLDSQLPLIFITGHGDVEQCARAFRRGAIDFISKPIDKRQLMDSVRRAIRQSIQQQEKKAATQEVANRLARISERERAVLDMVAEGLSSKEIGKLLDVSPRTVETHRSSLFSKLGVSTLAELIRFYLCALEASRAQTIP</sequence>
<dbReference type="Pfam" id="PF00072">
    <property type="entry name" value="Response_reg"/>
    <property type="match status" value="1"/>
</dbReference>
<proteinExistence type="predicted"/>
<dbReference type="AlphaFoldDB" id="A0A845BLG1"/>
<dbReference type="InterPro" id="IPR001789">
    <property type="entry name" value="Sig_transdc_resp-reg_receiver"/>
</dbReference>
<keyword evidence="1 6" id="KW-0597">Phosphoprotein</keyword>
<dbReference type="PROSITE" id="PS50043">
    <property type="entry name" value="HTH_LUXR_2"/>
    <property type="match status" value="1"/>
</dbReference>
<dbReference type="InterPro" id="IPR036388">
    <property type="entry name" value="WH-like_DNA-bd_sf"/>
</dbReference>
<evidence type="ECO:0000256" key="5">
    <source>
        <dbReference type="ARBA" id="ARBA00023163"/>
    </source>
</evidence>
<dbReference type="GO" id="GO:0006355">
    <property type="term" value="P:regulation of DNA-templated transcription"/>
    <property type="evidence" value="ECO:0007669"/>
    <property type="project" value="InterPro"/>
</dbReference>
<keyword evidence="2" id="KW-0902">Two-component regulatory system</keyword>
<evidence type="ECO:0000256" key="6">
    <source>
        <dbReference type="PROSITE-ProRule" id="PRU00169"/>
    </source>
</evidence>
<dbReference type="CDD" id="cd06170">
    <property type="entry name" value="LuxR_C_like"/>
    <property type="match status" value="1"/>
</dbReference>
<feature type="domain" description="HTH luxR-type" evidence="7">
    <location>
        <begin position="137"/>
        <end position="202"/>
    </location>
</feature>
<dbReference type="Gene3D" id="3.40.50.2300">
    <property type="match status" value="1"/>
</dbReference>
<evidence type="ECO:0000313" key="10">
    <source>
        <dbReference type="Proteomes" id="UP000467214"/>
    </source>
</evidence>
<reference evidence="9 10" key="1">
    <citation type="submission" date="2019-12" db="EMBL/GenBank/DDBJ databases">
        <title>Neisseriaceae gen. nov. sp. Genome sequencing and assembly.</title>
        <authorList>
            <person name="Liu Z."/>
            <person name="Li A."/>
        </authorList>
    </citation>
    <scope>NUCLEOTIDE SEQUENCE [LARGE SCALE GENOMIC DNA]</scope>
    <source>
        <strain evidence="9 10">B2N2-7</strain>
    </source>
</reference>
<dbReference type="SUPFAM" id="SSF46894">
    <property type="entry name" value="C-terminal effector domain of the bipartite response regulators"/>
    <property type="match status" value="1"/>
</dbReference>
<dbReference type="PANTHER" id="PTHR44688:SF16">
    <property type="entry name" value="DNA-BINDING TRANSCRIPTIONAL ACTIVATOR DEVR_DOSR"/>
    <property type="match status" value="1"/>
</dbReference>
<dbReference type="InterPro" id="IPR011006">
    <property type="entry name" value="CheY-like_superfamily"/>
</dbReference>
<keyword evidence="3" id="KW-0805">Transcription regulation</keyword>
<name>A0A845BLG1_9NEIS</name>
<dbReference type="CDD" id="cd17537">
    <property type="entry name" value="REC_FixJ"/>
    <property type="match status" value="1"/>
</dbReference>
<gene>
    <name evidence="9" type="ORF">GQF02_09350</name>
</gene>
<keyword evidence="10" id="KW-1185">Reference proteome</keyword>
<dbReference type="InterPro" id="IPR016032">
    <property type="entry name" value="Sig_transdc_resp-reg_C-effctor"/>
</dbReference>
<comment type="caution">
    <text evidence="9">The sequence shown here is derived from an EMBL/GenBank/DDBJ whole genome shotgun (WGS) entry which is preliminary data.</text>
</comment>
<evidence type="ECO:0000259" key="7">
    <source>
        <dbReference type="PROSITE" id="PS50043"/>
    </source>
</evidence>
<dbReference type="Gene3D" id="1.10.10.10">
    <property type="entry name" value="Winged helix-like DNA-binding domain superfamily/Winged helix DNA-binding domain"/>
    <property type="match status" value="1"/>
</dbReference>
<feature type="domain" description="Response regulatory" evidence="8">
    <location>
        <begin position="7"/>
        <end position="121"/>
    </location>
</feature>
<dbReference type="PRINTS" id="PR00038">
    <property type="entry name" value="HTHLUXR"/>
</dbReference>
<evidence type="ECO:0000256" key="4">
    <source>
        <dbReference type="ARBA" id="ARBA00023125"/>
    </source>
</evidence>
<keyword evidence="5" id="KW-0804">Transcription</keyword>
<evidence type="ECO:0000313" key="9">
    <source>
        <dbReference type="EMBL" id="MXR37175.1"/>
    </source>
</evidence>
<evidence type="ECO:0000259" key="8">
    <source>
        <dbReference type="PROSITE" id="PS50110"/>
    </source>
</evidence>
<dbReference type="FunFam" id="3.40.50.2300:FF:000018">
    <property type="entry name" value="DNA-binding transcriptional regulator NtrC"/>
    <property type="match status" value="1"/>
</dbReference>
<evidence type="ECO:0000256" key="1">
    <source>
        <dbReference type="ARBA" id="ARBA00022553"/>
    </source>
</evidence>
<accession>A0A845BLG1</accession>